<dbReference type="EMBL" id="JADING010000117">
    <property type="protein sequence ID" value="MBO8414624.1"/>
    <property type="molecule type" value="Genomic_DNA"/>
</dbReference>
<dbReference type="GO" id="GO:0005524">
    <property type="term" value="F:ATP binding"/>
    <property type="evidence" value="ECO:0007669"/>
    <property type="project" value="UniProtKB-KW"/>
</dbReference>
<dbReference type="GO" id="GO:0009229">
    <property type="term" value="P:thiamine diphosphate biosynthetic process"/>
    <property type="evidence" value="ECO:0007669"/>
    <property type="project" value="InterPro"/>
</dbReference>
<evidence type="ECO:0000313" key="5">
    <source>
        <dbReference type="EMBL" id="MBO8414624.1"/>
    </source>
</evidence>
<evidence type="ECO:0000313" key="6">
    <source>
        <dbReference type="Proteomes" id="UP000823629"/>
    </source>
</evidence>
<dbReference type="AlphaFoldDB" id="A0A9D9GSA3"/>
<protein>
    <recommendedName>
        <fullName evidence="7">Thiamine diphosphokinase</fullName>
    </recommendedName>
</protein>
<dbReference type="GO" id="GO:0004788">
    <property type="term" value="F:thiamine diphosphokinase activity"/>
    <property type="evidence" value="ECO:0007669"/>
    <property type="project" value="InterPro"/>
</dbReference>
<dbReference type="Gene3D" id="3.40.50.10240">
    <property type="entry name" value="Thiamin pyrophosphokinase, catalytic domain"/>
    <property type="match status" value="1"/>
</dbReference>
<evidence type="ECO:0008006" key="7">
    <source>
        <dbReference type="Google" id="ProtNLM"/>
    </source>
</evidence>
<dbReference type="Proteomes" id="UP000823629">
    <property type="component" value="Unassembled WGS sequence"/>
</dbReference>
<accession>A0A9D9GSA3</accession>
<dbReference type="InterPro" id="IPR036759">
    <property type="entry name" value="TPK_catalytic_sf"/>
</dbReference>
<evidence type="ECO:0000256" key="3">
    <source>
        <dbReference type="ARBA" id="ARBA00022777"/>
    </source>
</evidence>
<gene>
    <name evidence="5" type="ORF">IAC78_04060</name>
</gene>
<evidence type="ECO:0000256" key="4">
    <source>
        <dbReference type="ARBA" id="ARBA00022840"/>
    </source>
</evidence>
<evidence type="ECO:0000256" key="2">
    <source>
        <dbReference type="ARBA" id="ARBA00022741"/>
    </source>
</evidence>
<keyword evidence="4" id="KW-0067">ATP-binding</keyword>
<organism evidence="5 6">
    <name type="scientific">Candidatus Scatoplasma merdavium</name>
    <dbReference type="NCBI Taxonomy" id="2840932"/>
    <lineage>
        <taxon>Bacteria</taxon>
        <taxon>Bacillati</taxon>
        <taxon>Bacillota</taxon>
        <taxon>Bacilli</taxon>
        <taxon>Bacillales</taxon>
        <taxon>Candidatus Scatoplasma</taxon>
    </lineage>
</organism>
<comment type="caution">
    <text evidence="5">The sequence shown here is derived from an EMBL/GenBank/DDBJ whole genome shotgun (WGS) entry which is preliminary data.</text>
</comment>
<keyword evidence="2" id="KW-0547">Nucleotide-binding</keyword>
<proteinExistence type="predicted"/>
<evidence type="ECO:0000256" key="1">
    <source>
        <dbReference type="ARBA" id="ARBA00022679"/>
    </source>
</evidence>
<reference evidence="5" key="2">
    <citation type="journal article" date="2021" name="PeerJ">
        <title>Extensive microbial diversity within the chicken gut microbiome revealed by metagenomics and culture.</title>
        <authorList>
            <person name="Gilroy R."/>
            <person name="Ravi A."/>
            <person name="Getino M."/>
            <person name="Pursley I."/>
            <person name="Horton D.L."/>
            <person name="Alikhan N.F."/>
            <person name="Baker D."/>
            <person name="Gharbi K."/>
            <person name="Hall N."/>
            <person name="Watson M."/>
            <person name="Adriaenssens E.M."/>
            <person name="Foster-Nyarko E."/>
            <person name="Jarju S."/>
            <person name="Secka A."/>
            <person name="Antonio M."/>
            <person name="Oren A."/>
            <person name="Chaudhuri R.R."/>
            <person name="La Ragione R."/>
            <person name="Hildebrand F."/>
            <person name="Pallen M.J."/>
        </authorList>
    </citation>
    <scope>NUCLEOTIDE SEQUENCE</scope>
    <source>
        <strain evidence="5">1748</strain>
    </source>
</reference>
<name>A0A9D9GSA3_9BACL</name>
<keyword evidence="3" id="KW-0418">Kinase</keyword>
<dbReference type="GO" id="GO:0016301">
    <property type="term" value="F:kinase activity"/>
    <property type="evidence" value="ECO:0007669"/>
    <property type="project" value="UniProtKB-KW"/>
</dbReference>
<keyword evidence="1" id="KW-0808">Transferase</keyword>
<sequence>MKKTIIVTPNANIGLISHYPDTEIVALDEGIEVCKEANIRMSLAISSFETVSLDDLLSYFPKEKIMKYEHSQDEEFPLSRVCNYLFSHGVEDILVLDSFSDLLHAHELSVLLKNAKGHLSIQDSSSLVNFYGEGSHVISKLNYSAFTIIGFPYANVSMEHVSRNIKDQELHVDKTHNITNAIFERVAVLKVNKGGVLFVLHD</sequence>
<reference evidence="5" key="1">
    <citation type="submission" date="2020-10" db="EMBL/GenBank/DDBJ databases">
        <authorList>
            <person name="Gilroy R."/>
        </authorList>
    </citation>
    <scope>NUCLEOTIDE SEQUENCE</scope>
    <source>
        <strain evidence="5">1748</strain>
    </source>
</reference>